<gene>
    <name evidence="4" type="ORF">HCJ38_08065</name>
</gene>
<feature type="transmembrane region" description="Helical" evidence="2">
    <location>
        <begin position="106"/>
        <end position="124"/>
    </location>
</feature>
<dbReference type="Pfam" id="PF11992">
    <property type="entry name" value="TgpA_N"/>
    <property type="match status" value="1"/>
</dbReference>
<dbReference type="PANTHER" id="PTHR42736:SF1">
    <property type="entry name" value="PROTEIN-GLUTAMINE GAMMA-GLUTAMYLTRANSFERASE"/>
    <property type="match status" value="1"/>
</dbReference>
<keyword evidence="2" id="KW-1133">Transmembrane helix</keyword>
<accession>A0A7X0X7A4</accession>
<evidence type="ECO:0000256" key="2">
    <source>
        <dbReference type="SAM" id="Phobius"/>
    </source>
</evidence>
<dbReference type="Proteomes" id="UP000561617">
    <property type="component" value="Unassembled WGS sequence"/>
</dbReference>
<dbReference type="EMBL" id="JAASTW010000008">
    <property type="protein sequence ID" value="MBC1488964.1"/>
    <property type="molecule type" value="Genomic_DNA"/>
</dbReference>
<name>A0A7X0X7A4_9LIST</name>
<dbReference type="InterPro" id="IPR038765">
    <property type="entry name" value="Papain-like_cys_pep_sf"/>
</dbReference>
<feature type="compositionally biased region" description="Basic and acidic residues" evidence="1">
    <location>
        <begin position="583"/>
        <end position="593"/>
    </location>
</feature>
<dbReference type="Gene3D" id="3.10.620.30">
    <property type="match status" value="1"/>
</dbReference>
<dbReference type="AlphaFoldDB" id="A0A7X0X7A4"/>
<dbReference type="Pfam" id="PF01841">
    <property type="entry name" value="Transglut_core"/>
    <property type="match status" value="1"/>
</dbReference>
<dbReference type="SMART" id="SM00460">
    <property type="entry name" value="TGc"/>
    <property type="match status" value="1"/>
</dbReference>
<feature type="transmembrane region" description="Helical" evidence="2">
    <location>
        <begin position="33"/>
        <end position="52"/>
    </location>
</feature>
<feature type="transmembrane region" description="Helical" evidence="2">
    <location>
        <begin position="603"/>
        <end position="622"/>
    </location>
</feature>
<feature type="transmembrane region" description="Helical" evidence="2">
    <location>
        <begin position="197"/>
        <end position="217"/>
    </location>
</feature>
<evidence type="ECO:0000313" key="4">
    <source>
        <dbReference type="EMBL" id="MBC1488964.1"/>
    </source>
</evidence>
<dbReference type="RefSeq" id="WP_185381034.1">
    <property type="nucleotide sequence ID" value="NZ_JAASTW010000008.1"/>
</dbReference>
<sequence length="723" mass="82112">MKKKLSIFLLFILSVLLISEWIYPFANLTELNTATWIILFITISLASFFIRLKYYWTIPLHIGMIYIVSGIYYAKAGIFSAEWFSSFFQTTFGGFTNMVQFRSSDISMDFILIVFLIALWLLSYITTYSILRKQRIMSVLILTVSYLAVINTFTNYNSSWAIVRTVLEGFLLLHLALTSRITAINRVNSDSIKRNGFIYHAFVLFLLAVFVFSSLMLPKKAPIWPDPVPVIRNALGINTTRTVGYSEDDTELGGALKKDNATVFKARTENGHYWRIESKRIYTGTGWANEKSTELQTFSSGDDFPIQLSEETTGDTKTAEISFEASSEYVPYPYGVQTINSAIDTFNANLTTEKITPANTIKNYTIQLQTPVYDIEKMQNTDFSTLPDAFISKYTQTPSDLPKRITTLANKVTKDANSIYDQTKAIENYLSKSGDFTYSTDDAQETPNGADYVDQFLFETKIGYCDNFSTSMVMMLRTLGIPARWAKGYTPGEGEKETNGDKSIYTITNNNAHSWPEVFFPGTGWVPFEPTATFSNPENFQEPTTETANKPDNPSESASEAAKPEQPEQTPEQEAGSSSTGEIEQKEQTKKDNTNSTFEIPSWIWWIPAGLVLAIITAAIIFRRRIRGYLLLRSLKKNPNFYTIYNKLLKLLTSYGFSRQTSETLREFANRVDNRLEINDFSKITKIYEHQIYSQTSETISLTSVDIHAINHIITIITKYKNS</sequence>
<reference evidence="4 5" key="1">
    <citation type="submission" date="2020-03" db="EMBL/GenBank/DDBJ databases">
        <title>Soil Listeria distribution.</title>
        <authorList>
            <person name="Liao J."/>
            <person name="Wiedmann M."/>
        </authorList>
    </citation>
    <scope>NUCLEOTIDE SEQUENCE [LARGE SCALE GENOMIC DNA]</scope>
    <source>
        <strain evidence="4 5">FSL L7-1554</strain>
    </source>
</reference>
<dbReference type="InterPro" id="IPR021878">
    <property type="entry name" value="TgpA_N"/>
</dbReference>
<protein>
    <submittedName>
        <fullName evidence="4">Transglutaminase domain-containing protein</fullName>
    </submittedName>
</protein>
<comment type="caution">
    <text evidence="4">The sequence shown here is derived from an EMBL/GenBank/DDBJ whole genome shotgun (WGS) entry which is preliminary data.</text>
</comment>
<feature type="region of interest" description="Disordered" evidence="1">
    <location>
        <begin position="530"/>
        <end position="594"/>
    </location>
</feature>
<keyword evidence="2" id="KW-0812">Transmembrane</keyword>
<feature type="domain" description="Transglutaminase-like" evidence="3">
    <location>
        <begin position="457"/>
        <end position="532"/>
    </location>
</feature>
<evidence type="ECO:0000256" key="1">
    <source>
        <dbReference type="SAM" id="MobiDB-lite"/>
    </source>
</evidence>
<dbReference type="InterPro" id="IPR002931">
    <property type="entry name" value="Transglutaminase-like"/>
</dbReference>
<evidence type="ECO:0000313" key="5">
    <source>
        <dbReference type="Proteomes" id="UP000561617"/>
    </source>
</evidence>
<organism evidence="4 5">
    <name type="scientific">Listeria immobilis</name>
    <dbReference type="NCBI Taxonomy" id="2713502"/>
    <lineage>
        <taxon>Bacteria</taxon>
        <taxon>Bacillati</taxon>
        <taxon>Bacillota</taxon>
        <taxon>Bacilli</taxon>
        <taxon>Bacillales</taxon>
        <taxon>Listeriaceae</taxon>
        <taxon>Listeria</taxon>
    </lineage>
</organism>
<feature type="transmembrane region" description="Helical" evidence="2">
    <location>
        <begin position="64"/>
        <end position="86"/>
    </location>
</feature>
<keyword evidence="2" id="KW-0472">Membrane</keyword>
<feature type="transmembrane region" description="Helical" evidence="2">
    <location>
        <begin position="136"/>
        <end position="153"/>
    </location>
</feature>
<dbReference type="InterPro" id="IPR052901">
    <property type="entry name" value="Bact_TGase-like"/>
</dbReference>
<feature type="transmembrane region" description="Helical" evidence="2">
    <location>
        <begin position="159"/>
        <end position="177"/>
    </location>
</feature>
<dbReference type="SUPFAM" id="SSF54001">
    <property type="entry name" value="Cysteine proteinases"/>
    <property type="match status" value="1"/>
</dbReference>
<proteinExistence type="predicted"/>
<evidence type="ECO:0000259" key="3">
    <source>
        <dbReference type="SMART" id="SM00460"/>
    </source>
</evidence>
<dbReference type="PANTHER" id="PTHR42736">
    <property type="entry name" value="PROTEIN-GLUTAMINE GAMMA-GLUTAMYLTRANSFERASE"/>
    <property type="match status" value="1"/>
</dbReference>
<feature type="compositionally biased region" description="Polar residues" evidence="1">
    <location>
        <begin position="532"/>
        <end position="558"/>
    </location>
</feature>